<name>A0AAW2QZZ4_SESRA</name>
<dbReference type="Gene3D" id="3.30.70.270">
    <property type="match status" value="1"/>
</dbReference>
<dbReference type="PANTHER" id="PTHR24559:SF439">
    <property type="entry name" value="RETROTRANSPOSON, UNCLASSIFIED-LIKE PROTEIN"/>
    <property type="match status" value="1"/>
</dbReference>
<proteinExistence type="predicted"/>
<reference evidence="2" key="1">
    <citation type="submission" date="2020-06" db="EMBL/GenBank/DDBJ databases">
        <authorList>
            <person name="Li T."/>
            <person name="Hu X."/>
            <person name="Zhang T."/>
            <person name="Song X."/>
            <person name="Zhang H."/>
            <person name="Dai N."/>
            <person name="Sheng W."/>
            <person name="Hou X."/>
            <person name="Wei L."/>
        </authorList>
    </citation>
    <scope>NUCLEOTIDE SEQUENCE</scope>
    <source>
        <strain evidence="2">G02</strain>
        <tissue evidence="2">Leaf</tissue>
    </source>
</reference>
<feature type="compositionally biased region" description="Polar residues" evidence="1">
    <location>
        <begin position="172"/>
        <end position="186"/>
    </location>
</feature>
<organism evidence="2">
    <name type="scientific">Sesamum radiatum</name>
    <name type="common">Black benniseed</name>
    <dbReference type="NCBI Taxonomy" id="300843"/>
    <lineage>
        <taxon>Eukaryota</taxon>
        <taxon>Viridiplantae</taxon>
        <taxon>Streptophyta</taxon>
        <taxon>Embryophyta</taxon>
        <taxon>Tracheophyta</taxon>
        <taxon>Spermatophyta</taxon>
        <taxon>Magnoliopsida</taxon>
        <taxon>eudicotyledons</taxon>
        <taxon>Gunneridae</taxon>
        <taxon>Pentapetalae</taxon>
        <taxon>asterids</taxon>
        <taxon>lamiids</taxon>
        <taxon>Lamiales</taxon>
        <taxon>Pedaliaceae</taxon>
        <taxon>Sesamum</taxon>
    </lineage>
</organism>
<evidence type="ECO:0000256" key="1">
    <source>
        <dbReference type="SAM" id="MobiDB-lite"/>
    </source>
</evidence>
<dbReference type="InterPro" id="IPR043128">
    <property type="entry name" value="Rev_trsase/Diguanyl_cyclase"/>
</dbReference>
<dbReference type="PANTHER" id="PTHR24559">
    <property type="entry name" value="TRANSPOSON TY3-I GAG-POL POLYPROTEIN"/>
    <property type="match status" value="1"/>
</dbReference>
<sequence length="630" mass="71488">MQARQYPFLNSDVFGIFDDLLEANVIDLPEMKRPGEAERKDDPKYCKYHNLVGHVIQDCFMFKDKVMQLAHQGKISLEENFVETNVVTIRNRYFDGNKDACNTTHGDDTEDTLLKKEDSSGADDCMSTITFTDEDLLPGSKRHNRPLSVAGYYYIEGDKKVKEISPSEEPKSCSNQSTRKNDSSTMKAELSKDLTLPLTQINLKQPSKPPLKGFVPSTQEEGGHEGLAIYEEGFDPKAFKLLVKAGYNPKEKLSLGKLPPEATGKKLHGLNATQIMLKKKGHAIQDSRVGLGFTPPKHIRIAIRRVSSNYVVEGFSSIEDDKGKENPRESVFNRLGLHRKALHGICNKQSVFDRLGPRKRMGYKKRDVFKVTTYSKEKIKSSHTQRLRSLIPSRMRRQTTLTISCGEVLKVKAQTMIFTQVQSDDKDDRKSVASFNYISNSAEKDIVQTYHVILIEDGEIEEEDAEDALVELKECVKVTVDELKKVNLSNTDDPRPIYTSTSLTQEEEEAYITLLHEFKDVFVWSYREMPGLDPKVVVHHLIVPVRKKNGQIRVCVDFTDLNNVCPKDDFPLPISELMIDFTTGHEALSFMDGSSGYNQIRMVPADEELTAFHTPKGILLQSHAFWVKEW</sequence>
<evidence type="ECO:0008006" key="3">
    <source>
        <dbReference type="Google" id="ProtNLM"/>
    </source>
</evidence>
<reference evidence="2" key="2">
    <citation type="journal article" date="2024" name="Plant">
        <title>Genomic evolution and insights into agronomic trait innovations of Sesamum species.</title>
        <authorList>
            <person name="Miao H."/>
            <person name="Wang L."/>
            <person name="Qu L."/>
            <person name="Liu H."/>
            <person name="Sun Y."/>
            <person name="Le M."/>
            <person name="Wang Q."/>
            <person name="Wei S."/>
            <person name="Zheng Y."/>
            <person name="Lin W."/>
            <person name="Duan Y."/>
            <person name="Cao H."/>
            <person name="Xiong S."/>
            <person name="Wang X."/>
            <person name="Wei L."/>
            <person name="Li C."/>
            <person name="Ma Q."/>
            <person name="Ju M."/>
            <person name="Zhao R."/>
            <person name="Li G."/>
            <person name="Mu C."/>
            <person name="Tian Q."/>
            <person name="Mei H."/>
            <person name="Zhang T."/>
            <person name="Gao T."/>
            <person name="Zhang H."/>
        </authorList>
    </citation>
    <scope>NUCLEOTIDE SEQUENCE</scope>
    <source>
        <strain evidence="2">G02</strain>
    </source>
</reference>
<gene>
    <name evidence="2" type="ORF">Sradi_3265400</name>
</gene>
<protein>
    <recommendedName>
        <fullName evidence="3">G-patch domain-containing protein</fullName>
    </recommendedName>
</protein>
<accession>A0AAW2QZZ4</accession>
<comment type="caution">
    <text evidence="2">The sequence shown here is derived from an EMBL/GenBank/DDBJ whole genome shotgun (WGS) entry which is preliminary data.</text>
</comment>
<dbReference type="CDD" id="cd01647">
    <property type="entry name" value="RT_LTR"/>
    <property type="match status" value="1"/>
</dbReference>
<dbReference type="AlphaFoldDB" id="A0AAW2QZZ4"/>
<dbReference type="EMBL" id="JACGWJ010000014">
    <property type="protein sequence ID" value="KAL0373497.1"/>
    <property type="molecule type" value="Genomic_DNA"/>
</dbReference>
<dbReference type="SUPFAM" id="SSF56672">
    <property type="entry name" value="DNA/RNA polymerases"/>
    <property type="match status" value="1"/>
</dbReference>
<evidence type="ECO:0000313" key="2">
    <source>
        <dbReference type="EMBL" id="KAL0373497.1"/>
    </source>
</evidence>
<feature type="region of interest" description="Disordered" evidence="1">
    <location>
        <begin position="164"/>
        <end position="187"/>
    </location>
</feature>
<dbReference type="InterPro" id="IPR043502">
    <property type="entry name" value="DNA/RNA_pol_sf"/>
</dbReference>
<dbReference type="InterPro" id="IPR053134">
    <property type="entry name" value="RNA-dir_DNA_polymerase"/>
</dbReference>
<dbReference type="Gene3D" id="3.10.10.10">
    <property type="entry name" value="HIV Type 1 Reverse Transcriptase, subunit A, domain 1"/>
    <property type="match status" value="1"/>
</dbReference>